<dbReference type="PIRSF" id="PIRSF020623">
    <property type="entry name" value="PaaX"/>
    <property type="match status" value="1"/>
</dbReference>
<dbReference type="InterPro" id="IPR036388">
    <property type="entry name" value="WH-like_DNA-bd_sf"/>
</dbReference>
<evidence type="ECO:0000259" key="3">
    <source>
        <dbReference type="Pfam" id="PF20803"/>
    </source>
</evidence>
<keyword evidence="5" id="KW-1185">Reference proteome</keyword>
<evidence type="ECO:0000259" key="2">
    <source>
        <dbReference type="Pfam" id="PF08223"/>
    </source>
</evidence>
<evidence type="ECO:0000313" key="5">
    <source>
        <dbReference type="Proteomes" id="UP000623461"/>
    </source>
</evidence>
<dbReference type="Proteomes" id="UP000623461">
    <property type="component" value="Unassembled WGS sequence"/>
</dbReference>
<dbReference type="PANTHER" id="PTHR30319:SF1">
    <property type="entry name" value="TRANSCRIPTIONAL REPRESSOR PAAX"/>
    <property type="match status" value="1"/>
</dbReference>
<organism evidence="4 5">
    <name type="scientific">Terrabacter tumescens</name>
    <dbReference type="NCBI Taxonomy" id="60443"/>
    <lineage>
        <taxon>Bacteria</taxon>
        <taxon>Bacillati</taxon>
        <taxon>Actinomycetota</taxon>
        <taxon>Actinomycetes</taxon>
        <taxon>Micrococcales</taxon>
        <taxon>Intrasporangiaceae</taxon>
        <taxon>Terrabacter</taxon>
    </lineage>
</organism>
<dbReference type="InterPro" id="IPR048846">
    <property type="entry name" value="PaaX-like_central"/>
</dbReference>
<name>A0ABQ2I532_9MICO</name>
<proteinExistence type="predicted"/>
<evidence type="ECO:0000313" key="4">
    <source>
        <dbReference type="EMBL" id="GGM98540.1"/>
    </source>
</evidence>
<dbReference type="InterPro" id="IPR011965">
    <property type="entry name" value="PaaX_trns_reg"/>
</dbReference>
<dbReference type="InterPro" id="IPR013225">
    <property type="entry name" value="PaaX_C"/>
</dbReference>
<dbReference type="Pfam" id="PF20803">
    <property type="entry name" value="PaaX_M"/>
    <property type="match status" value="1"/>
</dbReference>
<sequence length="287" mass="32465">MSDDQQLELAGGAGPTLGQARPRAYIVSIYGLYAREVGGWLSVSAVIRLMAELGIDEPAVRSSVSRLKRRDILEAERIDGSAGYTLSASARVILDSGDRRIFDHRPASPDDGWILAIFSVPESERRKRHLLRTRLAWLGYGTVSAGVWVAPAHLEEETREVLARADLGAYVDLFRADYLGFGDLEQEIGSWWDLATISSLYRQFHEQHAPLLASWRGRRRKDNEGEAFADYVRTITEWRRLPFLDPGLPPELLPRDWAGVESANTFQALKRRLEVPAHRFVEEVRRD</sequence>
<feature type="domain" description="Transcriptional repressor PaaX-like N-terminal" evidence="1">
    <location>
        <begin position="22"/>
        <end position="89"/>
    </location>
</feature>
<dbReference type="PANTHER" id="PTHR30319">
    <property type="entry name" value="PHENYLACETIC ACID REGULATOR-RELATED TRANSCRIPTIONAL REPRESSOR"/>
    <property type="match status" value="1"/>
</dbReference>
<dbReference type="EMBL" id="BMNZ01000005">
    <property type="protein sequence ID" value="GGM98540.1"/>
    <property type="molecule type" value="Genomic_DNA"/>
</dbReference>
<dbReference type="Pfam" id="PF08223">
    <property type="entry name" value="PaaX_C"/>
    <property type="match status" value="1"/>
</dbReference>
<protein>
    <submittedName>
        <fullName evidence="4">PaaX family transcriptional regulator</fullName>
    </submittedName>
</protein>
<dbReference type="Pfam" id="PF07848">
    <property type="entry name" value="PaaX"/>
    <property type="match status" value="1"/>
</dbReference>
<dbReference type="Gene3D" id="1.10.10.10">
    <property type="entry name" value="Winged helix-like DNA-binding domain superfamily/Winged helix DNA-binding domain"/>
    <property type="match status" value="1"/>
</dbReference>
<evidence type="ECO:0000259" key="1">
    <source>
        <dbReference type="Pfam" id="PF07848"/>
    </source>
</evidence>
<dbReference type="InterPro" id="IPR012906">
    <property type="entry name" value="PaaX-like_N"/>
</dbReference>
<reference evidence="5" key="1">
    <citation type="journal article" date="2019" name="Int. J. Syst. Evol. Microbiol.">
        <title>The Global Catalogue of Microorganisms (GCM) 10K type strain sequencing project: providing services to taxonomists for standard genome sequencing and annotation.</title>
        <authorList>
            <consortium name="The Broad Institute Genomics Platform"/>
            <consortium name="The Broad Institute Genome Sequencing Center for Infectious Disease"/>
            <person name="Wu L."/>
            <person name="Ma J."/>
        </authorList>
    </citation>
    <scope>NUCLEOTIDE SEQUENCE [LARGE SCALE GENOMIC DNA]</scope>
    <source>
        <strain evidence="5">JCM 1365</strain>
    </source>
</reference>
<comment type="caution">
    <text evidence="4">The sequence shown here is derived from an EMBL/GenBank/DDBJ whole genome shotgun (WGS) entry which is preliminary data.</text>
</comment>
<gene>
    <name evidence="4" type="primary">paaX</name>
    <name evidence="4" type="ORF">GCM10009721_26840</name>
</gene>
<dbReference type="Gene3D" id="1.20.58.1460">
    <property type="match status" value="1"/>
</dbReference>
<feature type="domain" description="Transcriptional repressor PaaX-like C-terminal" evidence="2">
    <location>
        <begin position="192"/>
        <end position="282"/>
    </location>
</feature>
<dbReference type="RefSeq" id="WP_229674998.1">
    <property type="nucleotide sequence ID" value="NZ_BMNZ01000005.1"/>
</dbReference>
<dbReference type="Gene3D" id="3.30.70.2650">
    <property type="match status" value="1"/>
</dbReference>
<accession>A0ABQ2I532</accession>
<feature type="domain" description="Transcriptional repressor PaaX-like central Cas2-like" evidence="3">
    <location>
        <begin position="107"/>
        <end position="185"/>
    </location>
</feature>